<dbReference type="InterPro" id="IPR051782">
    <property type="entry name" value="ABC_Transporter_VariousFunc"/>
</dbReference>
<accession>A0A413DMA2</accession>
<evidence type="ECO:0000313" key="5">
    <source>
        <dbReference type="EMBL" id="RGW87388.1"/>
    </source>
</evidence>
<dbReference type="InterPro" id="IPR027417">
    <property type="entry name" value="P-loop_NTPase"/>
</dbReference>
<gene>
    <name evidence="5" type="ORF">DWV45_08135</name>
    <name evidence="6" type="ORF">FYL37_09430</name>
</gene>
<name>A0A413DMA2_9FIRM</name>
<evidence type="ECO:0000313" key="8">
    <source>
        <dbReference type="Proteomes" id="UP000324325"/>
    </source>
</evidence>
<dbReference type="Proteomes" id="UP000283683">
    <property type="component" value="Unassembled WGS sequence"/>
</dbReference>
<dbReference type="SMART" id="SM00382">
    <property type="entry name" value="AAA"/>
    <property type="match status" value="1"/>
</dbReference>
<keyword evidence="3 5" id="KW-0067">ATP-binding</keyword>
<keyword evidence="2" id="KW-0547">Nucleotide-binding</keyword>
<evidence type="ECO:0000256" key="3">
    <source>
        <dbReference type="ARBA" id="ARBA00022840"/>
    </source>
</evidence>
<dbReference type="EMBL" id="QSAZ01000006">
    <property type="protein sequence ID" value="RGW87388.1"/>
    <property type="molecule type" value="Genomic_DNA"/>
</dbReference>
<dbReference type="Gene3D" id="3.40.50.300">
    <property type="entry name" value="P-loop containing nucleotide triphosphate hydrolases"/>
    <property type="match status" value="1"/>
</dbReference>
<evidence type="ECO:0000256" key="1">
    <source>
        <dbReference type="ARBA" id="ARBA00022448"/>
    </source>
</evidence>
<dbReference type="PANTHER" id="PTHR42939:SF1">
    <property type="entry name" value="ABC TRANSPORTER ATP-BINDING PROTEIN ALBC-RELATED"/>
    <property type="match status" value="1"/>
</dbReference>
<reference evidence="6 8" key="2">
    <citation type="submission" date="2019-08" db="EMBL/GenBank/DDBJ databases">
        <authorList>
            <person name="Duncan S."/>
            <person name="Walker A."/>
        </authorList>
    </citation>
    <scope>NUCLEOTIDE SEQUENCE [LARGE SCALE GENOMIC DNA]</scope>
    <source>
        <strain evidence="6 8">L2-21</strain>
    </source>
</reference>
<keyword evidence="1" id="KW-0813">Transport</keyword>
<organism evidence="5 7">
    <name type="scientific">Agathobacter rectalis</name>
    <dbReference type="NCBI Taxonomy" id="39491"/>
    <lineage>
        <taxon>Bacteria</taxon>
        <taxon>Bacillati</taxon>
        <taxon>Bacillota</taxon>
        <taxon>Clostridia</taxon>
        <taxon>Lachnospirales</taxon>
        <taxon>Lachnospiraceae</taxon>
        <taxon>Agathobacter</taxon>
    </lineage>
</organism>
<comment type="caution">
    <text evidence="5">The sequence shown here is derived from an EMBL/GenBank/DDBJ whole genome shotgun (WGS) entry which is preliminary data.</text>
</comment>
<evidence type="ECO:0000259" key="4">
    <source>
        <dbReference type="PROSITE" id="PS50893"/>
    </source>
</evidence>
<dbReference type="AlphaFoldDB" id="A0A413DMA2"/>
<dbReference type="PROSITE" id="PS50893">
    <property type="entry name" value="ABC_TRANSPORTER_2"/>
    <property type="match status" value="1"/>
</dbReference>
<feature type="domain" description="ABC transporter" evidence="4">
    <location>
        <begin position="4"/>
        <end position="215"/>
    </location>
</feature>
<dbReference type="SUPFAM" id="SSF52540">
    <property type="entry name" value="P-loop containing nucleoside triphosphate hydrolases"/>
    <property type="match status" value="1"/>
</dbReference>
<reference evidence="6 8" key="3">
    <citation type="submission" date="2019-09" db="EMBL/GenBank/DDBJ databases">
        <title>Strain-level analysis of Eubacterium rectale using genomes from metagenomes.</title>
        <authorList>
            <person name="Karcher N."/>
            <person name="Segata N."/>
        </authorList>
    </citation>
    <scope>NUCLEOTIDE SEQUENCE [LARGE SCALE GENOMIC DNA]</scope>
    <source>
        <strain evidence="6 8">L2-21</strain>
    </source>
</reference>
<sequence length="216" mass="25203">MSTIKLNNLTKIVQGKYILNNVNYVFEESKIYVIYGKNGEGKSTLLKSILGLTKISNGKVVINNEEISVPYKKELRKHFFYMPDTPVFLDYLTGYENLLYISELYKSKKSKETIEKVLYKYDLYKDRNNLYGNYSKGMKQKLNFSVKELSNFDIWIMDEPTDGVDKYMINKMKEEICDEKNGKIVIITTHDFDFGNTIADYTLVLENGELKNYSIT</sequence>
<protein>
    <submittedName>
        <fullName evidence="5">ABC transporter ATP-binding protein</fullName>
    </submittedName>
</protein>
<reference evidence="5 7" key="1">
    <citation type="submission" date="2018-08" db="EMBL/GenBank/DDBJ databases">
        <title>A genome reference for cultivated species of the human gut microbiota.</title>
        <authorList>
            <person name="Zou Y."/>
            <person name="Xue W."/>
            <person name="Luo G."/>
        </authorList>
    </citation>
    <scope>NUCLEOTIDE SEQUENCE [LARGE SCALE GENOMIC DNA]</scope>
    <source>
        <strain evidence="5 7">AF06-19</strain>
    </source>
</reference>
<dbReference type="GO" id="GO:0005524">
    <property type="term" value="F:ATP binding"/>
    <property type="evidence" value="ECO:0007669"/>
    <property type="project" value="UniProtKB-KW"/>
</dbReference>
<dbReference type="InterPro" id="IPR003439">
    <property type="entry name" value="ABC_transporter-like_ATP-bd"/>
</dbReference>
<evidence type="ECO:0000313" key="7">
    <source>
        <dbReference type="Proteomes" id="UP000283683"/>
    </source>
</evidence>
<dbReference type="CDD" id="cd03230">
    <property type="entry name" value="ABC_DR_subfamily_A"/>
    <property type="match status" value="1"/>
</dbReference>
<dbReference type="EMBL" id="VSTG01000011">
    <property type="protein sequence ID" value="TYL57525.1"/>
    <property type="molecule type" value="Genomic_DNA"/>
</dbReference>
<dbReference type="GO" id="GO:0016887">
    <property type="term" value="F:ATP hydrolysis activity"/>
    <property type="evidence" value="ECO:0007669"/>
    <property type="project" value="InterPro"/>
</dbReference>
<evidence type="ECO:0000256" key="2">
    <source>
        <dbReference type="ARBA" id="ARBA00022741"/>
    </source>
</evidence>
<evidence type="ECO:0000313" key="6">
    <source>
        <dbReference type="EMBL" id="TYL57525.1"/>
    </source>
</evidence>
<dbReference type="Proteomes" id="UP000324325">
    <property type="component" value="Unassembled WGS sequence"/>
</dbReference>
<dbReference type="RefSeq" id="WP_118326774.1">
    <property type="nucleotide sequence ID" value="NZ_DAWDNE010000105.1"/>
</dbReference>
<dbReference type="PANTHER" id="PTHR42939">
    <property type="entry name" value="ABC TRANSPORTER ATP-BINDING PROTEIN ALBC-RELATED"/>
    <property type="match status" value="1"/>
</dbReference>
<proteinExistence type="predicted"/>
<dbReference type="InterPro" id="IPR003593">
    <property type="entry name" value="AAA+_ATPase"/>
</dbReference>
<dbReference type="Pfam" id="PF00005">
    <property type="entry name" value="ABC_tran"/>
    <property type="match status" value="1"/>
</dbReference>